<dbReference type="GO" id="GO:0030153">
    <property type="term" value="P:bacteriocin immunity"/>
    <property type="evidence" value="ECO:0007669"/>
    <property type="project" value="InterPro"/>
</dbReference>
<protein>
    <recommendedName>
        <fullName evidence="2">Uncharacterized protein YyaB-like PH domain-containing protein</fullName>
    </recommendedName>
</protein>
<comment type="caution">
    <text evidence="3">The sequence shown here is derived from an EMBL/GenBank/DDBJ whole genome shotgun (WGS) entry which is preliminary data.</text>
</comment>
<organism evidence="3 4">
    <name type="scientific">Bacteroides fragilis str. S36L11</name>
    <dbReference type="NCBI Taxonomy" id="1339327"/>
    <lineage>
        <taxon>Bacteria</taxon>
        <taxon>Pseudomonadati</taxon>
        <taxon>Bacteroidota</taxon>
        <taxon>Bacteroidia</taxon>
        <taxon>Bacteroidales</taxon>
        <taxon>Bacteroidaceae</taxon>
        <taxon>Bacteroides</taxon>
    </lineage>
</organism>
<name>A0A016AM69_BACFG</name>
<dbReference type="EMBL" id="JGDJ01000161">
    <property type="protein sequence ID" value="EXZ29456.1"/>
    <property type="molecule type" value="Genomic_DNA"/>
</dbReference>
<dbReference type="InterPro" id="IPR009589">
    <property type="entry name" value="PH_YyaB-like"/>
</dbReference>
<keyword evidence="1" id="KW-0472">Membrane</keyword>
<dbReference type="Proteomes" id="UP000022082">
    <property type="component" value="Unassembled WGS sequence"/>
</dbReference>
<dbReference type="PROSITE" id="PS51257">
    <property type="entry name" value="PROKAR_LIPOPROTEIN"/>
    <property type="match status" value="1"/>
</dbReference>
<proteinExistence type="predicted"/>
<gene>
    <name evidence="3" type="ORF">M136_1334</name>
</gene>
<dbReference type="PATRIC" id="fig|1339327.3.peg.1985"/>
<sequence length="132" mass="14991">MEQTFKARNPQLGLWLFAIGIIACIAISFITIQAIWIGTACIGPSATIYFSQTSCKYIVKKNGDLQIVNDFFRQKQTFSHITDVTYTRHALGMQKIKIRHATGFVMIDPQSPRELIKALQKTNPDVRVKNFI</sequence>
<evidence type="ECO:0000259" key="2">
    <source>
        <dbReference type="Pfam" id="PF06713"/>
    </source>
</evidence>
<dbReference type="RefSeq" id="WP_032558019.1">
    <property type="nucleotide sequence ID" value="NZ_JGDJ01000161.1"/>
</dbReference>
<feature type="domain" description="Uncharacterized protein YyaB-like PH" evidence="2">
    <location>
        <begin position="55"/>
        <end position="123"/>
    </location>
</feature>
<feature type="transmembrane region" description="Helical" evidence="1">
    <location>
        <begin position="12"/>
        <end position="36"/>
    </location>
</feature>
<keyword evidence="1" id="KW-0812">Transmembrane</keyword>
<dbReference type="Pfam" id="PF06713">
    <property type="entry name" value="bPH_4"/>
    <property type="match status" value="1"/>
</dbReference>
<dbReference type="AlphaFoldDB" id="A0A016AM69"/>
<evidence type="ECO:0000313" key="4">
    <source>
        <dbReference type="Proteomes" id="UP000022082"/>
    </source>
</evidence>
<evidence type="ECO:0000256" key="1">
    <source>
        <dbReference type="SAM" id="Phobius"/>
    </source>
</evidence>
<reference evidence="3 4" key="1">
    <citation type="submission" date="2014-02" db="EMBL/GenBank/DDBJ databases">
        <authorList>
            <person name="Sears C."/>
            <person name="Carroll K."/>
            <person name="Sack B.R."/>
            <person name="Qadri F."/>
            <person name="Myers L.L."/>
            <person name="Chung G.-T."/>
            <person name="Escheverria P."/>
            <person name="Fraser C.M."/>
            <person name="Sadzewicz L."/>
            <person name="Shefchek K.A."/>
            <person name="Tallon L."/>
            <person name="Das S.P."/>
            <person name="Daugherty S."/>
            <person name="Mongodin E.F."/>
        </authorList>
    </citation>
    <scope>NUCLEOTIDE SEQUENCE [LARGE SCALE GENOMIC DNA]</scope>
    <source>
        <strain evidence="3 4">S36L11</strain>
    </source>
</reference>
<evidence type="ECO:0000313" key="3">
    <source>
        <dbReference type="EMBL" id="EXZ29456.1"/>
    </source>
</evidence>
<keyword evidence="1" id="KW-1133">Transmembrane helix</keyword>
<accession>A0A016AM69</accession>